<comment type="caution">
    <text evidence="8">The sequence shown here is derived from an EMBL/GenBank/DDBJ whole genome shotgun (WGS) entry which is preliminary data.</text>
</comment>
<keyword evidence="6" id="KW-0418">Kinase</keyword>
<name>A0A939BPR1_9FIRM</name>
<dbReference type="EMBL" id="JAFBDQ010000012">
    <property type="protein sequence ID" value="MBM7557377.1"/>
    <property type="molecule type" value="Genomic_DNA"/>
</dbReference>
<dbReference type="PROSITE" id="PS51099">
    <property type="entry name" value="PTS_EIIB_TYPE_2"/>
    <property type="match status" value="1"/>
</dbReference>
<dbReference type="GO" id="GO:0022877">
    <property type="term" value="F:protein-N(PI)-phosphohistidine-fructose phosphotransferase system transporter activity"/>
    <property type="evidence" value="ECO:0007669"/>
    <property type="project" value="InterPro"/>
</dbReference>
<accession>A0A939BPR1</accession>
<keyword evidence="3" id="KW-0762">Sugar transport</keyword>
<organism evidence="8 9">
    <name type="scientific">Halanaerobacter jeridensis</name>
    <dbReference type="NCBI Taxonomy" id="706427"/>
    <lineage>
        <taxon>Bacteria</taxon>
        <taxon>Bacillati</taxon>
        <taxon>Bacillota</taxon>
        <taxon>Clostridia</taxon>
        <taxon>Halanaerobiales</taxon>
        <taxon>Halobacteroidaceae</taxon>
        <taxon>Halanaerobacter</taxon>
    </lineage>
</organism>
<dbReference type="CDD" id="cd05569">
    <property type="entry name" value="PTS_IIB_fructose"/>
    <property type="match status" value="1"/>
</dbReference>
<evidence type="ECO:0000256" key="4">
    <source>
        <dbReference type="ARBA" id="ARBA00022679"/>
    </source>
</evidence>
<dbReference type="SUPFAM" id="SSF52794">
    <property type="entry name" value="PTS system IIB component-like"/>
    <property type="match status" value="1"/>
</dbReference>
<feature type="domain" description="PTS EIIB type-2" evidence="7">
    <location>
        <begin position="1"/>
        <end position="99"/>
    </location>
</feature>
<keyword evidence="5" id="KW-0598">Phosphotransferase system</keyword>
<evidence type="ECO:0000256" key="6">
    <source>
        <dbReference type="ARBA" id="ARBA00022777"/>
    </source>
</evidence>
<dbReference type="InterPro" id="IPR036095">
    <property type="entry name" value="PTS_EIIB-like_sf"/>
</dbReference>
<evidence type="ECO:0000256" key="3">
    <source>
        <dbReference type="ARBA" id="ARBA00022597"/>
    </source>
</evidence>
<evidence type="ECO:0000256" key="2">
    <source>
        <dbReference type="ARBA" id="ARBA00022553"/>
    </source>
</evidence>
<dbReference type="GO" id="GO:0016301">
    <property type="term" value="F:kinase activity"/>
    <property type="evidence" value="ECO:0007669"/>
    <property type="project" value="UniProtKB-KW"/>
</dbReference>
<reference evidence="8" key="1">
    <citation type="submission" date="2021-01" db="EMBL/GenBank/DDBJ databases">
        <title>Genomic Encyclopedia of Type Strains, Phase IV (KMG-IV): sequencing the most valuable type-strain genomes for metagenomic binning, comparative biology and taxonomic classification.</title>
        <authorList>
            <person name="Goeker M."/>
        </authorList>
    </citation>
    <scope>NUCLEOTIDE SEQUENCE</scope>
    <source>
        <strain evidence="8">DSM 23230</strain>
    </source>
</reference>
<dbReference type="Pfam" id="PF02302">
    <property type="entry name" value="PTS_IIB"/>
    <property type="match status" value="1"/>
</dbReference>
<dbReference type="GO" id="GO:0005886">
    <property type="term" value="C:plasma membrane"/>
    <property type="evidence" value="ECO:0007669"/>
    <property type="project" value="TreeGrafter"/>
</dbReference>
<dbReference type="InterPro" id="IPR003501">
    <property type="entry name" value="PTS_EIIB_2/3"/>
</dbReference>
<keyword evidence="4" id="KW-0808">Transferase</keyword>
<keyword evidence="1" id="KW-0813">Transport</keyword>
<dbReference type="AlphaFoldDB" id="A0A939BPR1"/>
<dbReference type="Proteomes" id="UP000774000">
    <property type="component" value="Unassembled WGS sequence"/>
</dbReference>
<dbReference type="GO" id="GO:0009401">
    <property type="term" value="P:phosphoenolpyruvate-dependent sugar phosphotransferase system"/>
    <property type="evidence" value="ECO:0007669"/>
    <property type="project" value="UniProtKB-KW"/>
</dbReference>
<dbReference type="NCBIfam" id="TIGR00829">
    <property type="entry name" value="FRU"/>
    <property type="match status" value="1"/>
</dbReference>
<dbReference type="PANTHER" id="PTHR30505:SF0">
    <property type="entry name" value="FRUCTOSE-LIKE PTS SYSTEM EIIBC COMPONENT-RELATED"/>
    <property type="match status" value="1"/>
</dbReference>
<evidence type="ECO:0000256" key="5">
    <source>
        <dbReference type="ARBA" id="ARBA00022683"/>
    </source>
</evidence>
<evidence type="ECO:0000259" key="7">
    <source>
        <dbReference type="PROSITE" id="PS51099"/>
    </source>
</evidence>
<gene>
    <name evidence="8" type="ORF">JOC47_002243</name>
</gene>
<dbReference type="InterPro" id="IPR050864">
    <property type="entry name" value="Bacterial_PTS_Sugar_Transport"/>
</dbReference>
<dbReference type="InterPro" id="IPR013011">
    <property type="entry name" value="PTS_EIIB_2"/>
</dbReference>
<keyword evidence="9" id="KW-1185">Reference proteome</keyword>
<evidence type="ECO:0000256" key="1">
    <source>
        <dbReference type="ARBA" id="ARBA00022448"/>
    </source>
</evidence>
<dbReference type="Gene3D" id="3.40.50.2300">
    <property type="match status" value="1"/>
</dbReference>
<dbReference type="InterPro" id="IPR003353">
    <property type="entry name" value="PTS_IIB_fruc"/>
</dbReference>
<proteinExistence type="predicted"/>
<dbReference type="RefSeq" id="WP_204702133.1">
    <property type="nucleotide sequence ID" value="NZ_JAFBDQ010000012.1"/>
</dbReference>
<dbReference type="PANTHER" id="PTHR30505">
    <property type="entry name" value="FRUCTOSE-LIKE PERMEASE"/>
    <property type="match status" value="1"/>
</dbReference>
<sequence length="102" mass="11155">MKIVAVTACPNGIAHTNMVAKALKEEADKRGLEIKLEKQGALGMENEITEEDLAEADVAILAVSTKIEGESRFDNLPTHKVKIDKAIRDTEKIVDEALKLVE</sequence>
<protein>
    <submittedName>
        <fullName evidence="8">Fructose-specific phosphotransferase system IIB component</fullName>
    </submittedName>
</protein>
<evidence type="ECO:0000313" key="9">
    <source>
        <dbReference type="Proteomes" id="UP000774000"/>
    </source>
</evidence>
<evidence type="ECO:0000313" key="8">
    <source>
        <dbReference type="EMBL" id="MBM7557377.1"/>
    </source>
</evidence>
<keyword evidence="2" id="KW-0597">Phosphoprotein</keyword>
<dbReference type="GO" id="GO:0090563">
    <property type="term" value="F:protein-phosphocysteine-sugar phosphotransferase activity"/>
    <property type="evidence" value="ECO:0007669"/>
    <property type="project" value="TreeGrafter"/>
</dbReference>